<name>A0A8C5WK73_9ANUR</name>
<dbReference type="Proteomes" id="UP000694569">
    <property type="component" value="Unplaced"/>
</dbReference>
<evidence type="ECO:0000256" key="1">
    <source>
        <dbReference type="ARBA" id="ARBA00004370"/>
    </source>
</evidence>
<dbReference type="PRINTS" id="PR01407">
    <property type="entry name" value="BUTYPHLNCDUF"/>
</dbReference>
<dbReference type="InterPro" id="IPR006574">
    <property type="entry name" value="PRY"/>
</dbReference>
<dbReference type="Ensembl" id="ENSLLET00000046316.1">
    <property type="protein sequence ID" value="ENSLLEP00000044532.1"/>
    <property type="gene ID" value="ENSLLEG00000028280.1"/>
</dbReference>
<dbReference type="InterPro" id="IPR003879">
    <property type="entry name" value="Butyrophylin_SPRY"/>
</dbReference>
<evidence type="ECO:0000256" key="8">
    <source>
        <dbReference type="SAM" id="Phobius"/>
    </source>
</evidence>
<dbReference type="FunFam" id="2.60.40.10:FF:000088">
    <property type="entry name" value="Butyrophilin subfamily 1 member A1"/>
    <property type="match status" value="1"/>
</dbReference>
<feature type="domain" description="Immunoglobulin V-set" evidence="9">
    <location>
        <begin position="58"/>
        <end position="159"/>
    </location>
</feature>
<evidence type="ECO:0000313" key="13">
    <source>
        <dbReference type="Proteomes" id="UP000694569"/>
    </source>
</evidence>
<evidence type="ECO:0000256" key="3">
    <source>
        <dbReference type="ARBA" id="ARBA00022729"/>
    </source>
</evidence>
<keyword evidence="4 8" id="KW-1133">Transmembrane helix</keyword>
<dbReference type="Gene3D" id="2.60.120.920">
    <property type="match status" value="1"/>
</dbReference>
<dbReference type="GeneTree" id="ENSGT01120000271914"/>
<keyword evidence="5" id="KW-0175">Coiled coil</keyword>
<keyword evidence="13" id="KW-1185">Reference proteome</keyword>
<dbReference type="GO" id="GO:0001817">
    <property type="term" value="P:regulation of cytokine production"/>
    <property type="evidence" value="ECO:0007669"/>
    <property type="project" value="TreeGrafter"/>
</dbReference>
<reference evidence="12" key="2">
    <citation type="submission" date="2025-09" db="UniProtKB">
        <authorList>
            <consortium name="Ensembl"/>
        </authorList>
    </citation>
    <scope>IDENTIFICATION</scope>
</reference>
<keyword evidence="2 8" id="KW-0812">Transmembrane</keyword>
<feature type="transmembrane region" description="Helical" evidence="8">
    <location>
        <begin position="269"/>
        <end position="290"/>
    </location>
</feature>
<evidence type="ECO:0000256" key="5">
    <source>
        <dbReference type="ARBA" id="ARBA00023054"/>
    </source>
</evidence>
<dbReference type="InterPro" id="IPR013783">
    <property type="entry name" value="Ig-like_fold"/>
</dbReference>
<dbReference type="SUPFAM" id="SSF48726">
    <property type="entry name" value="Immunoglobulin"/>
    <property type="match status" value="1"/>
</dbReference>
<dbReference type="Pfam" id="PF13765">
    <property type="entry name" value="PRY"/>
    <property type="match status" value="1"/>
</dbReference>
<evidence type="ECO:0000313" key="12">
    <source>
        <dbReference type="Ensembl" id="ENSLLEP00000044532.1"/>
    </source>
</evidence>
<evidence type="ECO:0000259" key="11">
    <source>
        <dbReference type="Pfam" id="PF22705"/>
    </source>
</evidence>
<dbReference type="Gene3D" id="2.60.40.10">
    <property type="entry name" value="Immunoglobulins"/>
    <property type="match status" value="2"/>
</dbReference>
<proteinExistence type="predicted"/>
<dbReference type="AlphaFoldDB" id="A0A8C5WK73"/>
<evidence type="ECO:0000259" key="10">
    <source>
        <dbReference type="Pfam" id="PF13765"/>
    </source>
</evidence>
<feature type="domain" description="Butyrophilin subfamily 3 member A2-like Ig-C" evidence="11">
    <location>
        <begin position="167"/>
        <end position="241"/>
    </location>
</feature>
<dbReference type="OrthoDB" id="9986391at2759"/>
<evidence type="ECO:0000256" key="2">
    <source>
        <dbReference type="ARBA" id="ARBA00022692"/>
    </source>
</evidence>
<protein>
    <submittedName>
        <fullName evidence="12">Uncharacterized protein</fullName>
    </submittedName>
</protein>
<dbReference type="PANTHER" id="PTHR24100">
    <property type="entry name" value="BUTYROPHILIN"/>
    <property type="match status" value="1"/>
</dbReference>
<dbReference type="FunFam" id="2.60.40.10:FF:000208">
    <property type="entry name" value="Butyrophilin subfamily 1 member A1"/>
    <property type="match status" value="1"/>
</dbReference>
<evidence type="ECO:0000256" key="7">
    <source>
        <dbReference type="ARBA" id="ARBA00023319"/>
    </source>
</evidence>
<dbReference type="InterPro" id="IPR050504">
    <property type="entry name" value="IgSF_BTN/MOG"/>
</dbReference>
<keyword evidence="6 8" id="KW-0472">Membrane</keyword>
<organism evidence="12 13">
    <name type="scientific">Leptobrachium leishanense</name>
    <name type="common">Leishan spiny toad</name>
    <dbReference type="NCBI Taxonomy" id="445787"/>
    <lineage>
        <taxon>Eukaryota</taxon>
        <taxon>Metazoa</taxon>
        <taxon>Chordata</taxon>
        <taxon>Craniata</taxon>
        <taxon>Vertebrata</taxon>
        <taxon>Euteleostomi</taxon>
        <taxon>Amphibia</taxon>
        <taxon>Batrachia</taxon>
        <taxon>Anura</taxon>
        <taxon>Pelobatoidea</taxon>
        <taxon>Megophryidae</taxon>
        <taxon>Leptobrachium</taxon>
    </lineage>
</organism>
<dbReference type="GO" id="GO:0005102">
    <property type="term" value="F:signaling receptor binding"/>
    <property type="evidence" value="ECO:0007669"/>
    <property type="project" value="TreeGrafter"/>
</dbReference>
<dbReference type="GO" id="GO:0050852">
    <property type="term" value="P:T cell receptor signaling pathway"/>
    <property type="evidence" value="ECO:0007669"/>
    <property type="project" value="TreeGrafter"/>
</dbReference>
<dbReference type="InterPro" id="IPR013106">
    <property type="entry name" value="Ig_V-set"/>
</dbReference>
<dbReference type="InterPro" id="IPR036179">
    <property type="entry name" value="Ig-like_dom_sf"/>
</dbReference>
<evidence type="ECO:0000256" key="6">
    <source>
        <dbReference type="ARBA" id="ARBA00023136"/>
    </source>
</evidence>
<dbReference type="InterPro" id="IPR043136">
    <property type="entry name" value="B30.2/SPRY_sf"/>
</dbReference>
<dbReference type="InterPro" id="IPR053896">
    <property type="entry name" value="BTN3A2-like_Ig-C"/>
</dbReference>
<sequence length="496" mass="56663">MCPFVNRTRCCTDVFTKLNKSNFNGRMASWFSWSLLLLVFLSQNHCVLSQRFNVIATKTPVTSTVGSDVTVSFHLSLERNAENMDIAISRSPNHLVFYYRNGQEVTESQMKEYKGRTKFEKGNLKQGKISLVIQDVVPFDNGTYHCFFQSEKYHNEAVLDVLVFAIGTHPVIRMTRDNRGITAECESEEWYPLPAILWKDSRGNDLDSLSKKTQNSSGLFTVYSSALVKSNEEISCSIKAILPAIERRPGIIISDTVYYRVDRRVTSSIIIASPFLVCILLLFIVSYWWMAPLYESLNELKAKIKSKEARVNKKKAKHQARLSELEKYLNATKVIMNLDAETAHAKIAVLEDKKEARCGQVKQPGLADSQKRFARNLFVLVDKELAEGVHYLDFTVKNDLCSVGVCKQSLNRKERINVKKNKGICLVQLWDDDAVDYSIEETQKLRFYLDCSAKNFTLVHMRKVGKVELKSESFKHLEEAVFILFLIREGNSVTLL</sequence>
<dbReference type="PANTHER" id="PTHR24100:SF149">
    <property type="entry name" value="BG-LIKE ANTIGEN 1-RELATED"/>
    <property type="match status" value="1"/>
</dbReference>
<feature type="domain" description="SPRY-associated" evidence="10">
    <location>
        <begin position="338"/>
        <end position="380"/>
    </location>
</feature>
<dbReference type="Pfam" id="PF22705">
    <property type="entry name" value="C2-set_3"/>
    <property type="match status" value="1"/>
</dbReference>
<accession>A0A8C5WK73</accession>
<dbReference type="GO" id="GO:0009897">
    <property type="term" value="C:external side of plasma membrane"/>
    <property type="evidence" value="ECO:0007669"/>
    <property type="project" value="TreeGrafter"/>
</dbReference>
<dbReference type="InterPro" id="IPR013320">
    <property type="entry name" value="ConA-like_dom_sf"/>
</dbReference>
<dbReference type="Pfam" id="PF07686">
    <property type="entry name" value="V-set"/>
    <property type="match status" value="1"/>
</dbReference>
<keyword evidence="7" id="KW-0393">Immunoglobulin domain</keyword>
<evidence type="ECO:0000259" key="9">
    <source>
        <dbReference type="Pfam" id="PF07686"/>
    </source>
</evidence>
<keyword evidence="3" id="KW-0732">Signal</keyword>
<reference evidence="12" key="1">
    <citation type="submission" date="2025-08" db="UniProtKB">
        <authorList>
            <consortium name="Ensembl"/>
        </authorList>
    </citation>
    <scope>IDENTIFICATION</scope>
</reference>
<evidence type="ECO:0000256" key="4">
    <source>
        <dbReference type="ARBA" id="ARBA00022989"/>
    </source>
</evidence>
<comment type="subcellular location">
    <subcellularLocation>
        <location evidence="1">Membrane</location>
    </subcellularLocation>
</comment>
<dbReference type="SUPFAM" id="SSF49899">
    <property type="entry name" value="Concanavalin A-like lectins/glucanases"/>
    <property type="match status" value="1"/>
</dbReference>